<keyword evidence="3" id="KW-1185">Reference proteome</keyword>
<dbReference type="PANTHER" id="PTHR43056:SF5">
    <property type="entry name" value="PEPTIDASE S9 PROLYL OLIGOPEPTIDASE CATALYTIC DOMAIN-CONTAINING PROTEIN"/>
    <property type="match status" value="1"/>
</dbReference>
<dbReference type="Proteomes" id="UP000706039">
    <property type="component" value="Unassembled WGS sequence"/>
</dbReference>
<dbReference type="InterPro" id="IPR011042">
    <property type="entry name" value="6-blade_b-propeller_TolB-like"/>
</dbReference>
<evidence type="ECO:0000259" key="1">
    <source>
        <dbReference type="Pfam" id="PF00326"/>
    </source>
</evidence>
<feature type="domain" description="Peptidase S9 prolyl oligopeptidase catalytic" evidence="1">
    <location>
        <begin position="398"/>
        <end position="603"/>
    </location>
</feature>
<dbReference type="RefSeq" id="WP_222992855.1">
    <property type="nucleotide sequence ID" value="NZ_JAINVV010000013.1"/>
</dbReference>
<dbReference type="PANTHER" id="PTHR43056">
    <property type="entry name" value="PEPTIDASE S9 PROLYL OLIGOPEPTIDASE"/>
    <property type="match status" value="1"/>
</dbReference>
<proteinExistence type="predicted"/>
<dbReference type="Gene3D" id="3.40.50.1820">
    <property type="entry name" value="alpha/beta hydrolase"/>
    <property type="match status" value="1"/>
</dbReference>
<dbReference type="Pfam" id="PF00326">
    <property type="entry name" value="Peptidase_S9"/>
    <property type="match status" value="1"/>
</dbReference>
<dbReference type="SUPFAM" id="SSF53474">
    <property type="entry name" value="alpha/beta-Hydrolases"/>
    <property type="match status" value="1"/>
</dbReference>
<dbReference type="SUPFAM" id="SSF82171">
    <property type="entry name" value="DPP6 N-terminal domain-like"/>
    <property type="match status" value="1"/>
</dbReference>
<gene>
    <name evidence="2" type="ORF">K7G82_25850</name>
</gene>
<name>A0ABS7PZJ6_9SPHN</name>
<evidence type="ECO:0000313" key="3">
    <source>
        <dbReference type="Proteomes" id="UP000706039"/>
    </source>
</evidence>
<dbReference type="EMBL" id="JAINVV010000013">
    <property type="protein sequence ID" value="MBY8825752.1"/>
    <property type="molecule type" value="Genomic_DNA"/>
</dbReference>
<dbReference type="Gene3D" id="2.120.10.30">
    <property type="entry name" value="TolB, C-terminal domain"/>
    <property type="match status" value="1"/>
</dbReference>
<protein>
    <submittedName>
        <fullName evidence="2">Prolyl oligopeptidase family serine peptidase</fullName>
    </submittedName>
</protein>
<evidence type="ECO:0000313" key="2">
    <source>
        <dbReference type="EMBL" id="MBY8825752.1"/>
    </source>
</evidence>
<dbReference type="InterPro" id="IPR050585">
    <property type="entry name" value="Xaa-Pro_dipeptidyl-ppase/CocE"/>
</dbReference>
<accession>A0ABS7PZJ6</accession>
<dbReference type="InterPro" id="IPR029058">
    <property type="entry name" value="AB_hydrolase_fold"/>
</dbReference>
<reference evidence="2 3" key="1">
    <citation type="submission" date="2021-08" db="EMBL/GenBank/DDBJ databases">
        <authorList>
            <person name="Tuo L."/>
        </authorList>
    </citation>
    <scope>NUCLEOTIDE SEQUENCE [LARGE SCALE GENOMIC DNA]</scope>
    <source>
        <strain evidence="2 3">JCM 31229</strain>
    </source>
</reference>
<organism evidence="2 3">
    <name type="scientific">Sphingomonas colocasiae</name>
    <dbReference type="NCBI Taxonomy" id="1848973"/>
    <lineage>
        <taxon>Bacteria</taxon>
        <taxon>Pseudomonadati</taxon>
        <taxon>Pseudomonadota</taxon>
        <taxon>Alphaproteobacteria</taxon>
        <taxon>Sphingomonadales</taxon>
        <taxon>Sphingomonadaceae</taxon>
        <taxon>Sphingomonas</taxon>
    </lineage>
</organism>
<sequence>MRVTARMAAEQPTAPIETAIDGDRIYWTEAQPARGGSATVRCWHEGRVATPIAGRHDVRSRVHGYGGGAIAAANGFLYFTDRIDGRLHRQDAQGKRQALTRSDPALPRHHADIVPDAARSRIICVEESHRPDGRVRNHLIAIADDGSGQITLLADAFDFVAAPRIDPTGTRIAWIGWFLPQMPWDSTELWVADLTGTGIANARCVARGASIVDPQWTPDGRLLHLSDAPGYWTLHVWDGTACRLVAQTEDLSAPQLRLNFPRYAQLDDGIVVAAETRSARTRLIAIDLASGAVTPIPLPFTDIQSVRRIDGTRICLVGLAEDQPPAIAQLEPATGRLIILHRGAMPAICVVQPEDVSIPADDGATIQAFHYRSRTAPSPPPMIVMAHGGPINQASAALSLTIQFWLESGFSCLDVNYRGSSGFGRAYRDTLRGGWGEIDWRDMVRAADHAVAMGWADPARLIVRGGSAGGFTTLCALARSDRFAAGGSHFGISDPAALLHETHKFESGYLETLIGPWPDAEALYRARAPIEHADAISAPLILFQGLEDRIVPPDQTRRMAASLSGRGIACEAHYYPGQGHGFDDLDVKIAALEAERAFYCRVFSIG</sequence>
<comment type="caution">
    <text evidence="2">The sequence shown here is derived from an EMBL/GenBank/DDBJ whole genome shotgun (WGS) entry which is preliminary data.</text>
</comment>
<dbReference type="InterPro" id="IPR001375">
    <property type="entry name" value="Peptidase_S9_cat"/>
</dbReference>